<organism evidence="1 2">
    <name type="scientific">Aureimonas pseudogalii</name>
    <dbReference type="NCBI Taxonomy" id="1744844"/>
    <lineage>
        <taxon>Bacteria</taxon>
        <taxon>Pseudomonadati</taxon>
        <taxon>Pseudomonadota</taxon>
        <taxon>Alphaproteobacteria</taxon>
        <taxon>Hyphomicrobiales</taxon>
        <taxon>Aurantimonadaceae</taxon>
        <taxon>Aureimonas</taxon>
    </lineage>
</organism>
<dbReference type="RefSeq" id="WP_183196687.1">
    <property type="nucleotide sequence ID" value="NZ_JACIEK010000001.1"/>
</dbReference>
<proteinExistence type="predicted"/>
<protein>
    <recommendedName>
        <fullName evidence="3">DUF1289 domain-containing protein</fullName>
    </recommendedName>
</protein>
<dbReference type="AlphaFoldDB" id="A0A7W6H243"/>
<comment type="caution">
    <text evidence="1">The sequence shown here is derived from an EMBL/GenBank/DDBJ whole genome shotgun (WGS) entry which is preliminary data.</text>
</comment>
<dbReference type="Pfam" id="PF06945">
    <property type="entry name" value="DUF1289"/>
    <property type="match status" value="1"/>
</dbReference>
<gene>
    <name evidence="1" type="ORF">GGR04_000051</name>
</gene>
<sequence>MSETTSQTDALWADAPSPCVDVCKYKRAGRCVGCMMTKAEKDSFPRAGQAEAKKRFFEALLARLEAEHKNPAFWVIAYRRKCEAEGVACPLDADA</sequence>
<evidence type="ECO:0000313" key="2">
    <source>
        <dbReference type="Proteomes" id="UP000542776"/>
    </source>
</evidence>
<evidence type="ECO:0008006" key="3">
    <source>
        <dbReference type="Google" id="ProtNLM"/>
    </source>
</evidence>
<accession>A0A7W6H243</accession>
<dbReference type="Proteomes" id="UP000542776">
    <property type="component" value="Unassembled WGS sequence"/>
</dbReference>
<dbReference type="InterPro" id="IPR010710">
    <property type="entry name" value="DUF1289"/>
</dbReference>
<keyword evidence="2" id="KW-1185">Reference proteome</keyword>
<dbReference type="EMBL" id="JACIEK010000001">
    <property type="protein sequence ID" value="MBB3996230.1"/>
    <property type="molecule type" value="Genomic_DNA"/>
</dbReference>
<evidence type="ECO:0000313" key="1">
    <source>
        <dbReference type="EMBL" id="MBB3996230.1"/>
    </source>
</evidence>
<reference evidence="1 2" key="1">
    <citation type="submission" date="2020-08" db="EMBL/GenBank/DDBJ databases">
        <title>Genomic Encyclopedia of Type Strains, Phase IV (KMG-IV): sequencing the most valuable type-strain genomes for metagenomic binning, comparative biology and taxonomic classification.</title>
        <authorList>
            <person name="Goeker M."/>
        </authorList>
    </citation>
    <scope>NUCLEOTIDE SEQUENCE [LARGE SCALE GENOMIC DNA]</scope>
    <source>
        <strain evidence="1 2">DSM 102238</strain>
    </source>
</reference>
<name>A0A7W6H243_9HYPH</name>